<feature type="domain" description="ABC transmembrane type-1" evidence="9">
    <location>
        <begin position="23"/>
        <end position="242"/>
    </location>
</feature>
<name>A0A2C8F6A8_9BACT</name>
<dbReference type="InterPro" id="IPR043429">
    <property type="entry name" value="ArtM/GltK/GlnP/TcyL/YhdX-like"/>
</dbReference>
<evidence type="ECO:0000256" key="2">
    <source>
        <dbReference type="ARBA" id="ARBA00010072"/>
    </source>
</evidence>
<dbReference type="InterPro" id="IPR035906">
    <property type="entry name" value="MetI-like_sf"/>
</dbReference>
<evidence type="ECO:0000256" key="8">
    <source>
        <dbReference type="RuleBase" id="RU363032"/>
    </source>
</evidence>
<dbReference type="EMBL" id="LT907975">
    <property type="protein sequence ID" value="SOB57959.1"/>
    <property type="molecule type" value="Genomic_DNA"/>
</dbReference>
<dbReference type="PANTHER" id="PTHR30614:SF47">
    <property type="entry name" value="ABC TRANSPORTER PERMEASE"/>
    <property type="match status" value="1"/>
</dbReference>
<dbReference type="AlphaFoldDB" id="A0A2C8F6A8"/>
<dbReference type="Pfam" id="PF00528">
    <property type="entry name" value="BPD_transp_1"/>
    <property type="match status" value="1"/>
</dbReference>
<dbReference type="SUPFAM" id="SSF161098">
    <property type="entry name" value="MetI-like"/>
    <property type="match status" value="1"/>
</dbReference>
<feature type="transmembrane region" description="Helical" evidence="8">
    <location>
        <begin position="116"/>
        <end position="138"/>
    </location>
</feature>
<comment type="subcellular location">
    <subcellularLocation>
        <location evidence="1">Cell inner membrane</location>
        <topology evidence="1">Multi-pass membrane protein</topology>
    </subcellularLocation>
    <subcellularLocation>
        <location evidence="8">Cell membrane</location>
        <topology evidence="8">Multi-pass membrane protein</topology>
    </subcellularLocation>
</comment>
<gene>
    <name evidence="10" type="ORF">DPRO_1071</name>
</gene>
<feature type="transmembrane region" description="Helical" evidence="8">
    <location>
        <begin position="159"/>
        <end position="181"/>
    </location>
</feature>
<evidence type="ECO:0000256" key="1">
    <source>
        <dbReference type="ARBA" id="ARBA00004429"/>
    </source>
</evidence>
<dbReference type="InterPro" id="IPR010065">
    <property type="entry name" value="AA_ABC_transptr_permease_3TM"/>
</dbReference>
<feature type="transmembrane region" description="Helical" evidence="8">
    <location>
        <begin position="71"/>
        <end position="90"/>
    </location>
</feature>
<evidence type="ECO:0000256" key="7">
    <source>
        <dbReference type="ARBA" id="ARBA00023136"/>
    </source>
</evidence>
<feature type="transmembrane region" description="Helical" evidence="8">
    <location>
        <begin position="223"/>
        <end position="245"/>
    </location>
</feature>
<keyword evidence="5 8" id="KW-0812">Transmembrane</keyword>
<dbReference type="Proteomes" id="UP000219215">
    <property type="component" value="Chromosome DPRO"/>
</dbReference>
<evidence type="ECO:0000256" key="3">
    <source>
        <dbReference type="ARBA" id="ARBA00022448"/>
    </source>
</evidence>
<evidence type="ECO:0000259" key="9">
    <source>
        <dbReference type="PROSITE" id="PS50928"/>
    </source>
</evidence>
<feature type="transmembrane region" description="Helical" evidence="8">
    <location>
        <begin position="27"/>
        <end position="50"/>
    </location>
</feature>
<evidence type="ECO:0000256" key="6">
    <source>
        <dbReference type="ARBA" id="ARBA00022989"/>
    </source>
</evidence>
<dbReference type="KEGG" id="pprf:DPRO_1071"/>
<dbReference type="GO" id="GO:0022857">
    <property type="term" value="F:transmembrane transporter activity"/>
    <property type="evidence" value="ECO:0007669"/>
    <property type="project" value="InterPro"/>
</dbReference>
<keyword evidence="7 8" id="KW-0472">Membrane</keyword>
<keyword evidence="4" id="KW-1003">Cell membrane</keyword>
<dbReference type="NCBIfam" id="TIGR01726">
    <property type="entry name" value="HEQRo_perm_3TM"/>
    <property type="match status" value="1"/>
</dbReference>
<organism evidence="10 11">
    <name type="scientific">Pseudodesulfovibrio profundus</name>
    <dbReference type="NCBI Taxonomy" id="57320"/>
    <lineage>
        <taxon>Bacteria</taxon>
        <taxon>Pseudomonadati</taxon>
        <taxon>Thermodesulfobacteriota</taxon>
        <taxon>Desulfovibrionia</taxon>
        <taxon>Desulfovibrionales</taxon>
        <taxon>Desulfovibrionaceae</taxon>
    </lineage>
</organism>
<accession>A0A2C8F6A8</accession>
<evidence type="ECO:0000313" key="11">
    <source>
        <dbReference type="Proteomes" id="UP000219215"/>
    </source>
</evidence>
<evidence type="ECO:0000256" key="5">
    <source>
        <dbReference type="ARBA" id="ARBA00022692"/>
    </source>
</evidence>
<keyword evidence="11" id="KW-1185">Reference proteome</keyword>
<comment type="similarity">
    <text evidence="2">Belongs to the binding-protein-dependent transport system permease family. HisMQ subfamily.</text>
</comment>
<protein>
    <submittedName>
        <fullName evidence="10">ABC transporter permease</fullName>
    </submittedName>
</protein>
<dbReference type="GO" id="GO:0043190">
    <property type="term" value="C:ATP-binding cassette (ABC) transporter complex"/>
    <property type="evidence" value="ECO:0007669"/>
    <property type="project" value="InterPro"/>
</dbReference>
<keyword evidence="3 8" id="KW-0813">Transport</keyword>
<dbReference type="InterPro" id="IPR000515">
    <property type="entry name" value="MetI-like"/>
</dbReference>
<evidence type="ECO:0000313" key="10">
    <source>
        <dbReference type="EMBL" id="SOB57959.1"/>
    </source>
</evidence>
<dbReference type="CDD" id="cd06261">
    <property type="entry name" value="TM_PBP2"/>
    <property type="match status" value="1"/>
</dbReference>
<evidence type="ECO:0000256" key="4">
    <source>
        <dbReference type="ARBA" id="ARBA00022475"/>
    </source>
</evidence>
<dbReference type="PROSITE" id="PS50928">
    <property type="entry name" value="ABC_TM1"/>
    <property type="match status" value="1"/>
</dbReference>
<dbReference type="PANTHER" id="PTHR30614">
    <property type="entry name" value="MEMBRANE COMPONENT OF AMINO ACID ABC TRANSPORTER"/>
    <property type="match status" value="1"/>
</dbReference>
<keyword evidence="6 8" id="KW-1133">Transmembrane helix</keyword>
<proteinExistence type="inferred from homology"/>
<reference evidence="11" key="1">
    <citation type="submission" date="2017-09" db="EMBL/GenBank/DDBJ databases">
        <authorList>
            <person name="Regsiter A."/>
            <person name="William W."/>
        </authorList>
    </citation>
    <scope>NUCLEOTIDE SEQUENCE [LARGE SCALE GENOMIC DNA]</scope>
    <source>
        <strain evidence="11">500-1</strain>
    </source>
</reference>
<sequence length="255" mass="29301">MQYNFQWAEMFSGEPAQWMWDGFVTTLQISAISLICAMVLGVIICIMRMTPIKVLQWFSLAFTEFFRNTPLLIQIFFWYNASHIVIPSGINEWMNDLYYWFPGPFSMFGHEFVGEWMLFNVELITGVIALSVYTSAFIAEEIRAGIFSIPKNQLEASRAVGLSFLQGYRFVILPQALRIVIPPLISQSLNLIKNSSLCMVIGVGEMMYQATQIESYHAIPFEAFTVALLIYLSISLVVSFCITMYNKHFMIQVMY</sequence>
<dbReference type="GO" id="GO:0006865">
    <property type="term" value="P:amino acid transport"/>
    <property type="evidence" value="ECO:0007669"/>
    <property type="project" value="TreeGrafter"/>
</dbReference>
<dbReference type="Gene3D" id="1.10.3720.10">
    <property type="entry name" value="MetI-like"/>
    <property type="match status" value="1"/>
</dbReference>